<feature type="domain" description="UspA" evidence="2">
    <location>
        <begin position="43"/>
        <end position="185"/>
    </location>
</feature>
<dbReference type="Pfam" id="PF00582">
    <property type="entry name" value="Usp"/>
    <property type="match status" value="1"/>
</dbReference>
<gene>
    <name evidence="3" type="ORF">DGYR_LOCUS7881</name>
</gene>
<evidence type="ECO:0000313" key="3">
    <source>
        <dbReference type="EMBL" id="CAD5119686.1"/>
    </source>
</evidence>
<dbReference type="AlphaFoldDB" id="A0A7I8VTM7"/>
<dbReference type="PANTHER" id="PTHR46989">
    <property type="entry name" value="USP DOMAIN-CONTAINING PROTEIN"/>
    <property type="match status" value="1"/>
</dbReference>
<sequence length="229" mass="25466">MPNSVSSSLSLLYQKFTGARKLLDSDSLAVQQQPFDPNAPKVVILAVSIGDGSENAFNWYFENLHRDGNRLVFVHVIELPDLKNQSARNLHMSPGVLANMWQTEEDKTKELEIRMKALLKERKCNGILRTVAGKPGEMICAVAREERATMIVTSSRSQGKFRRAFLGSTSDYLVHHAHCPVVVCRLDTLNSAQSATLSSSQQAMEEHMGKRSAGSKMQPQLPPTQDENE</sequence>
<dbReference type="InterPro" id="IPR006015">
    <property type="entry name" value="Universal_stress_UspA"/>
</dbReference>
<dbReference type="OrthoDB" id="843225at2759"/>
<protein>
    <recommendedName>
        <fullName evidence="2">UspA domain-containing protein</fullName>
    </recommendedName>
</protein>
<dbReference type="InterPro" id="IPR014729">
    <property type="entry name" value="Rossmann-like_a/b/a_fold"/>
</dbReference>
<organism evidence="3 4">
    <name type="scientific">Dimorphilus gyrociliatus</name>
    <dbReference type="NCBI Taxonomy" id="2664684"/>
    <lineage>
        <taxon>Eukaryota</taxon>
        <taxon>Metazoa</taxon>
        <taxon>Spiralia</taxon>
        <taxon>Lophotrochozoa</taxon>
        <taxon>Annelida</taxon>
        <taxon>Polychaeta</taxon>
        <taxon>Polychaeta incertae sedis</taxon>
        <taxon>Dinophilidae</taxon>
        <taxon>Dimorphilus</taxon>
    </lineage>
</organism>
<evidence type="ECO:0000256" key="1">
    <source>
        <dbReference type="SAM" id="MobiDB-lite"/>
    </source>
</evidence>
<reference evidence="3 4" key="1">
    <citation type="submission" date="2020-08" db="EMBL/GenBank/DDBJ databases">
        <authorList>
            <person name="Hejnol A."/>
        </authorList>
    </citation>
    <scope>NUCLEOTIDE SEQUENCE [LARGE SCALE GENOMIC DNA]</scope>
</reference>
<comment type="caution">
    <text evidence="3">The sequence shown here is derived from an EMBL/GenBank/DDBJ whole genome shotgun (WGS) entry which is preliminary data.</text>
</comment>
<dbReference type="PANTHER" id="PTHR46989:SF3">
    <property type="entry name" value="USPA DOMAIN-CONTAINING PROTEIN"/>
    <property type="match status" value="1"/>
</dbReference>
<evidence type="ECO:0000259" key="2">
    <source>
        <dbReference type="Pfam" id="PF00582"/>
    </source>
</evidence>
<dbReference type="Gene3D" id="3.40.50.620">
    <property type="entry name" value="HUPs"/>
    <property type="match status" value="1"/>
</dbReference>
<dbReference type="EMBL" id="CAJFCJ010000011">
    <property type="protein sequence ID" value="CAD5119686.1"/>
    <property type="molecule type" value="Genomic_DNA"/>
</dbReference>
<dbReference type="PRINTS" id="PR01438">
    <property type="entry name" value="UNVRSLSTRESS"/>
</dbReference>
<dbReference type="InterPro" id="IPR006016">
    <property type="entry name" value="UspA"/>
</dbReference>
<dbReference type="CDD" id="cd23659">
    <property type="entry name" value="USP_At3g01520-like"/>
    <property type="match status" value="1"/>
</dbReference>
<proteinExistence type="predicted"/>
<evidence type="ECO:0000313" key="4">
    <source>
        <dbReference type="Proteomes" id="UP000549394"/>
    </source>
</evidence>
<name>A0A7I8VTM7_9ANNE</name>
<dbReference type="Proteomes" id="UP000549394">
    <property type="component" value="Unassembled WGS sequence"/>
</dbReference>
<feature type="region of interest" description="Disordered" evidence="1">
    <location>
        <begin position="197"/>
        <end position="229"/>
    </location>
</feature>
<accession>A0A7I8VTM7</accession>
<keyword evidence="4" id="KW-1185">Reference proteome</keyword>
<dbReference type="SUPFAM" id="SSF52402">
    <property type="entry name" value="Adenine nucleotide alpha hydrolases-like"/>
    <property type="match status" value="1"/>
</dbReference>